<protein>
    <submittedName>
        <fullName evidence="1">Uncharacterized protein</fullName>
    </submittedName>
</protein>
<sequence>MQAMIDFNLEHVVLALEDVDKKIMDVEDGYTLQYDVETNNGFANIQLDEDELLLKGVMLFDIFHTPKDSVQTTVKIYRDKKSAILHCETTGDNDLANLVLGEILKRYYAIQK</sequence>
<proteinExistence type="predicted"/>
<dbReference type="EMBL" id="MN740075">
    <property type="protein sequence ID" value="QHT86705.1"/>
    <property type="molecule type" value="Genomic_DNA"/>
</dbReference>
<organism evidence="1">
    <name type="scientific">viral metagenome</name>
    <dbReference type="NCBI Taxonomy" id="1070528"/>
    <lineage>
        <taxon>unclassified sequences</taxon>
        <taxon>metagenomes</taxon>
        <taxon>organismal metagenomes</taxon>
    </lineage>
</organism>
<name>A0A6C0I2R7_9ZZZZ</name>
<reference evidence="1" key="1">
    <citation type="journal article" date="2020" name="Nature">
        <title>Giant virus diversity and host interactions through global metagenomics.</title>
        <authorList>
            <person name="Schulz F."/>
            <person name="Roux S."/>
            <person name="Paez-Espino D."/>
            <person name="Jungbluth S."/>
            <person name="Walsh D.A."/>
            <person name="Denef V.J."/>
            <person name="McMahon K.D."/>
            <person name="Konstantinidis K.T."/>
            <person name="Eloe-Fadrosh E.A."/>
            <person name="Kyrpides N.C."/>
            <person name="Woyke T."/>
        </authorList>
    </citation>
    <scope>NUCLEOTIDE SEQUENCE</scope>
    <source>
        <strain evidence="1">GVMAG-M-3300023184-18</strain>
    </source>
</reference>
<dbReference type="AlphaFoldDB" id="A0A6C0I2R7"/>
<accession>A0A6C0I2R7</accession>
<evidence type="ECO:0000313" key="1">
    <source>
        <dbReference type="EMBL" id="QHT86705.1"/>
    </source>
</evidence>